<feature type="compositionally biased region" description="Polar residues" evidence="1">
    <location>
        <begin position="186"/>
        <end position="195"/>
    </location>
</feature>
<feature type="compositionally biased region" description="Polar residues" evidence="1">
    <location>
        <begin position="730"/>
        <end position="745"/>
    </location>
</feature>
<proteinExistence type="predicted"/>
<evidence type="ECO:0008006" key="4">
    <source>
        <dbReference type="Google" id="ProtNLM"/>
    </source>
</evidence>
<feature type="region of interest" description="Disordered" evidence="1">
    <location>
        <begin position="64"/>
        <end position="342"/>
    </location>
</feature>
<feature type="transmembrane region" description="Helical" evidence="2">
    <location>
        <begin position="624"/>
        <end position="642"/>
    </location>
</feature>
<keyword evidence="2" id="KW-0472">Membrane</keyword>
<feature type="compositionally biased region" description="Basic and acidic residues" evidence="1">
    <location>
        <begin position="247"/>
        <end position="267"/>
    </location>
</feature>
<name>A0A0G4I4M4_9ALVE</name>
<gene>
    <name evidence="3" type="ORF">Cvel_10910</name>
</gene>
<dbReference type="InterPro" id="IPR036734">
    <property type="entry name" value="Neur_chan_lig-bd_sf"/>
</dbReference>
<dbReference type="EMBL" id="CDMZ01005078">
    <property type="protein sequence ID" value="CEM51879.1"/>
    <property type="molecule type" value="Genomic_DNA"/>
</dbReference>
<dbReference type="VEuPathDB" id="CryptoDB:Cvel_10910"/>
<feature type="region of interest" description="Disordered" evidence="1">
    <location>
        <begin position="727"/>
        <end position="752"/>
    </location>
</feature>
<dbReference type="AlphaFoldDB" id="A0A0G4I4M4"/>
<feature type="compositionally biased region" description="Basic and acidic residues" evidence="1">
    <location>
        <begin position="278"/>
        <end position="290"/>
    </location>
</feature>
<accession>A0A0G4I4M4</accession>
<reference evidence="3" key="1">
    <citation type="submission" date="2014-11" db="EMBL/GenBank/DDBJ databases">
        <authorList>
            <person name="Otto D Thomas"/>
            <person name="Naeem Raeece"/>
        </authorList>
    </citation>
    <scope>NUCLEOTIDE SEQUENCE</scope>
</reference>
<evidence type="ECO:0000256" key="1">
    <source>
        <dbReference type="SAM" id="MobiDB-lite"/>
    </source>
</evidence>
<feature type="transmembrane region" description="Helical" evidence="2">
    <location>
        <begin position="769"/>
        <end position="790"/>
    </location>
</feature>
<feature type="transmembrane region" description="Helical" evidence="2">
    <location>
        <begin position="685"/>
        <end position="707"/>
    </location>
</feature>
<evidence type="ECO:0000256" key="2">
    <source>
        <dbReference type="SAM" id="Phobius"/>
    </source>
</evidence>
<dbReference type="GO" id="GO:0005230">
    <property type="term" value="F:extracellular ligand-gated monoatomic ion channel activity"/>
    <property type="evidence" value="ECO:0007669"/>
    <property type="project" value="InterPro"/>
</dbReference>
<sequence>MGNSDVGEHCISGRELREKIGAFLSLFDQTGCGRQPKLPKRRLSCHVAVTEALKEGAKGVLHLFMPPPDPPPCPAELGPVPVRKKERRRSSAEVEVQNSSPSAESKPQLRGAFGERTRRRSSGGERISPSRREVKGEHDVMGSPFSHGKREEQSQSAGPKKSSKVPDSPPRSSRPPSSSRRRRSSEGSATFSPPQSKERQRRRSSGEISAKEGYSQEQNEEQQPDRGKKKGGKSRLEMPRRSLSLDQPRRKGGGREKEKENANEDPQRLPPIFPPSSNRKEKDKGERERGSGGSVSFMKGIHELPPPPGVVPKKERDREAERDEGGGSRRKEREREKETGGSRLNRRVSVSVDLLRVGSVDTIEELLVATFEVHLWWPCTSAEHEKVREARRECFGQALTLPSPGVSDVWRPGPLIRFGNLLHLSREDRVLEDGTEPLRSSKILRETWTVTGTFKFPMNLSRFPYDRQIFALDILAQKEGAVGVDGDPTFTLQDDRARPSCIRFDVRKEHPGWILAHAPTVWGDEDATTYDEQRETASVCLFGRSTEELETLRLHDGPKSFAPGPQGKPRLARGGFRLGEEQAPTRRELKLIDLVGLSMHHKKALGGRVLALAYMRRREGTSGVFLSLLFLVVAALLVAALVSGPRHLPFRALLCGAFVLGLWTQRWAAGRALPLRDYKTLADSAYNTSGILVGLVLLWTFVLSLVWRVSDEIVRWRLEEETLAEPDENANMNTSSMARPSMSLSERTKEEEERDDILEAGIPRDWGRALFYADFGVVGLLLLVSLGMLWRQRAQRTKFLTEGQWPTVAGVKGYGREGNEWTIGY</sequence>
<feature type="compositionally biased region" description="Basic and acidic residues" evidence="1">
    <location>
        <begin position="312"/>
        <end position="340"/>
    </location>
</feature>
<feature type="compositionally biased region" description="Polar residues" evidence="1">
    <location>
        <begin position="96"/>
        <end position="105"/>
    </location>
</feature>
<dbReference type="Gene3D" id="2.70.170.10">
    <property type="entry name" value="Neurotransmitter-gated ion-channel ligand-binding domain"/>
    <property type="match status" value="1"/>
</dbReference>
<keyword evidence="2" id="KW-0812">Transmembrane</keyword>
<keyword evidence="2" id="KW-1133">Transmembrane helix</keyword>
<dbReference type="GO" id="GO:0016020">
    <property type="term" value="C:membrane"/>
    <property type="evidence" value="ECO:0007669"/>
    <property type="project" value="InterPro"/>
</dbReference>
<organism evidence="3">
    <name type="scientific">Chromera velia CCMP2878</name>
    <dbReference type="NCBI Taxonomy" id="1169474"/>
    <lineage>
        <taxon>Eukaryota</taxon>
        <taxon>Sar</taxon>
        <taxon>Alveolata</taxon>
        <taxon>Colpodellida</taxon>
        <taxon>Chromeraceae</taxon>
        <taxon>Chromera</taxon>
    </lineage>
</organism>
<evidence type="ECO:0000313" key="3">
    <source>
        <dbReference type="EMBL" id="CEM51879.1"/>
    </source>
</evidence>
<feature type="transmembrane region" description="Helical" evidence="2">
    <location>
        <begin position="648"/>
        <end position="664"/>
    </location>
</feature>
<feature type="compositionally biased region" description="Pro residues" evidence="1">
    <location>
        <begin position="65"/>
        <end position="74"/>
    </location>
</feature>
<protein>
    <recommendedName>
        <fullName evidence="4">Transmembrane protein</fullName>
    </recommendedName>
</protein>
<feature type="compositionally biased region" description="Basic and acidic residues" evidence="1">
    <location>
        <begin position="128"/>
        <end position="140"/>
    </location>
</feature>